<dbReference type="GO" id="GO:0070646">
    <property type="term" value="P:protein modification by small protein removal"/>
    <property type="evidence" value="ECO:0007669"/>
    <property type="project" value="TreeGrafter"/>
</dbReference>
<comment type="similarity">
    <text evidence="1">Belongs to the DeSI family.</text>
</comment>
<evidence type="ECO:0000313" key="8">
    <source>
        <dbReference type="Proteomes" id="UP000288216"/>
    </source>
</evidence>
<dbReference type="PANTHER" id="PTHR12378">
    <property type="entry name" value="DESUMOYLATING ISOPEPTIDASE"/>
    <property type="match status" value="1"/>
</dbReference>
<dbReference type="PANTHER" id="PTHR12378:SF7">
    <property type="entry name" value="DESUMOYLATING ISOPEPTIDASE 1"/>
    <property type="match status" value="1"/>
</dbReference>
<evidence type="ECO:0000256" key="3">
    <source>
        <dbReference type="ARBA" id="ARBA00022670"/>
    </source>
</evidence>
<dbReference type="GO" id="GO:0008474">
    <property type="term" value="F:palmitoyl-(protein) hydrolase activity"/>
    <property type="evidence" value="ECO:0007669"/>
    <property type="project" value="UniProtKB-EC"/>
</dbReference>
<sequence>MQGAGPCNVTRCMEAGPGCMTRAGGETMQCDALQGAGRDAGGGTMQCDIRGQALCDAAGGGTSEAEDKSRAMDTPPHPVKLFVYDLSRGLARQFSPLMLGKQLDGIWHTAIVVNGEEFFYGSGGIANCQPGGTLLGPPDSVIDLGTTEVTEELIMEYLSSLGECAFRGECYKLFEHNCNTFSNEVSQFLTGKKIPSYITDLPSEVLSTVLVANRG</sequence>
<protein>
    <recommendedName>
        <fullName evidence="2">palmitoyl-protein hydrolase</fullName>
        <ecNumber evidence="2">3.1.2.22</ecNumber>
    </recommendedName>
</protein>
<keyword evidence="3" id="KW-0645">Protease</keyword>
<dbReference type="AlphaFoldDB" id="A0A401PSC1"/>
<evidence type="ECO:0000259" key="6">
    <source>
        <dbReference type="PROSITE" id="PS51858"/>
    </source>
</evidence>
<dbReference type="STRING" id="75743.A0A401PSC1"/>
<dbReference type="Gene3D" id="3.90.1720.30">
    <property type="entry name" value="PPPDE domains"/>
    <property type="match status" value="1"/>
</dbReference>
<keyword evidence="8" id="KW-1185">Reference proteome</keyword>
<dbReference type="OrthoDB" id="21221at2759"/>
<evidence type="ECO:0000256" key="1">
    <source>
        <dbReference type="ARBA" id="ARBA00008140"/>
    </source>
</evidence>
<dbReference type="GO" id="GO:0008233">
    <property type="term" value="F:peptidase activity"/>
    <property type="evidence" value="ECO:0007669"/>
    <property type="project" value="UniProtKB-KW"/>
</dbReference>
<evidence type="ECO:0000256" key="2">
    <source>
        <dbReference type="ARBA" id="ARBA00012423"/>
    </source>
</evidence>
<comment type="catalytic activity">
    <reaction evidence="5">
        <text>S-hexadecanoyl-L-cysteinyl-[protein] + H2O = L-cysteinyl-[protein] + hexadecanoate + H(+)</text>
        <dbReference type="Rhea" id="RHEA:19233"/>
        <dbReference type="Rhea" id="RHEA-COMP:10131"/>
        <dbReference type="Rhea" id="RHEA-COMP:11032"/>
        <dbReference type="ChEBI" id="CHEBI:7896"/>
        <dbReference type="ChEBI" id="CHEBI:15377"/>
        <dbReference type="ChEBI" id="CHEBI:15378"/>
        <dbReference type="ChEBI" id="CHEBI:29950"/>
        <dbReference type="ChEBI" id="CHEBI:74151"/>
        <dbReference type="EC" id="3.1.2.22"/>
    </reaction>
    <physiologicalReaction direction="left-to-right" evidence="5">
        <dbReference type="Rhea" id="RHEA:19234"/>
    </physiologicalReaction>
</comment>
<dbReference type="Proteomes" id="UP000288216">
    <property type="component" value="Unassembled WGS sequence"/>
</dbReference>
<accession>A0A401PSC1</accession>
<evidence type="ECO:0000256" key="5">
    <source>
        <dbReference type="ARBA" id="ARBA00047409"/>
    </source>
</evidence>
<dbReference type="GO" id="GO:0006508">
    <property type="term" value="P:proteolysis"/>
    <property type="evidence" value="ECO:0007669"/>
    <property type="project" value="UniProtKB-KW"/>
</dbReference>
<dbReference type="EC" id="3.1.2.22" evidence="2"/>
<dbReference type="EMBL" id="BFAA01015179">
    <property type="protein sequence ID" value="GCB75997.1"/>
    <property type="molecule type" value="Genomic_DNA"/>
</dbReference>
<proteinExistence type="inferred from homology"/>
<comment type="caution">
    <text evidence="7">The sequence shown here is derived from an EMBL/GenBank/DDBJ whole genome shotgun (WGS) entry which is preliminary data.</text>
</comment>
<reference evidence="7 8" key="1">
    <citation type="journal article" date="2018" name="Nat. Ecol. Evol.">
        <title>Shark genomes provide insights into elasmobranch evolution and the origin of vertebrates.</title>
        <authorList>
            <person name="Hara Y"/>
            <person name="Yamaguchi K"/>
            <person name="Onimaru K"/>
            <person name="Kadota M"/>
            <person name="Koyanagi M"/>
            <person name="Keeley SD"/>
            <person name="Tatsumi K"/>
            <person name="Tanaka K"/>
            <person name="Motone F"/>
            <person name="Kageyama Y"/>
            <person name="Nozu R"/>
            <person name="Adachi N"/>
            <person name="Nishimura O"/>
            <person name="Nakagawa R"/>
            <person name="Tanegashima C"/>
            <person name="Kiyatake I"/>
            <person name="Matsumoto R"/>
            <person name="Murakumo K"/>
            <person name="Nishida K"/>
            <person name="Terakita A"/>
            <person name="Kuratani S"/>
            <person name="Sato K"/>
            <person name="Hyodo S Kuraku.S."/>
        </authorList>
    </citation>
    <scope>NUCLEOTIDE SEQUENCE [LARGE SCALE GENOMIC DNA]</scope>
</reference>
<evidence type="ECO:0000313" key="7">
    <source>
        <dbReference type="EMBL" id="GCB75997.1"/>
    </source>
</evidence>
<dbReference type="OMA" id="HLMLGKQ"/>
<name>A0A401PSC1_SCYTO</name>
<dbReference type="SMART" id="SM01179">
    <property type="entry name" value="DUF862"/>
    <property type="match status" value="1"/>
</dbReference>
<dbReference type="InterPro" id="IPR008580">
    <property type="entry name" value="PPPDE_dom"/>
</dbReference>
<dbReference type="PROSITE" id="PS51858">
    <property type="entry name" value="PPPDE"/>
    <property type="match status" value="1"/>
</dbReference>
<organism evidence="7 8">
    <name type="scientific">Scyliorhinus torazame</name>
    <name type="common">Cloudy catshark</name>
    <name type="synonym">Catulus torazame</name>
    <dbReference type="NCBI Taxonomy" id="75743"/>
    <lineage>
        <taxon>Eukaryota</taxon>
        <taxon>Metazoa</taxon>
        <taxon>Chordata</taxon>
        <taxon>Craniata</taxon>
        <taxon>Vertebrata</taxon>
        <taxon>Chondrichthyes</taxon>
        <taxon>Elasmobranchii</taxon>
        <taxon>Galeomorphii</taxon>
        <taxon>Galeoidea</taxon>
        <taxon>Carcharhiniformes</taxon>
        <taxon>Scyliorhinidae</taxon>
        <taxon>Scyliorhinus</taxon>
    </lineage>
</organism>
<evidence type="ECO:0000256" key="4">
    <source>
        <dbReference type="ARBA" id="ARBA00022801"/>
    </source>
</evidence>
<feature type="domain" description="PPPDE" evidence="6">
    <location>
        <begin position="77"/>
        <end position="207"/>
    </location>
</feature>
<dbReference type="InterPro" id="IPR042266">
    <property type="entry name" value="PPPDE_sf"/>
</dbReference>
<keyword evidence="4" id="KW-0378">Hydrolase</keyword>
<dbReference type="Pfam" id="PF05903">
    <property type="entry name" value="Peptidase_C97"/>
    <property type="match status" value="1"/>
</dbReference>
<gene>
    <name evidence="7" type="ORF">scyTo_0019832</name>
</gene>